<dbReference type="GO" id="GO:0016491">
    <property type="term" value="F:oxidoreductase activity"/>
    <property type="evidence" value="ECO:0007669"/>
    <property type="project" value="UniProtKB-KW"/>
</dbReference>
<dbReference type="Gene3D" id="3.30.70.2740">
    <property type="match status" value="1"/>
</dbReference>
<dbReference type="EMBL" id="LNQE01000044">
    <property type="protein sequence ID" value="KUG29730.1"/>
    <property type="molecule type" value="Genomic_DNA"/>
</dbReference>
<dbReference type="InterPro" id="IPR016169">
    <property type="entry name" value="FAD-bd_PCMH_sub2"/>
</dbReference>
<dbReference type="SUPFAM" id="SSF55103">
    <property type="entry name" value="FAD-linked oxidases, C-terminal domain"/>
    <property type="match status" value="1"/>
</dbReference>
<dbReference type="InterPro" id="IPR006094">
    <property type="entry name" value="Oxid_FAD_bind_N"/>
</dbReference>
<comment type="cofactor">
    <cofactor evidence="1">
        <name>FAD</name>
        <dbReference type="ChEBI" id="CHEBI:57692"/>
    </cofactor>
</comment>
<protein>
    <submittedName>
        <fullName evidence="7">Fad/fmn-containing dehydrogenase</fullName>
    </submittedName>
</protein>
<dbReference type="PANTHER" id="PTHR42934:SF2">
    <property type="entry name" value="GLYCOLATE OXIDASE SUBUNIT GLCD"/>
    <property type="match status" value="1"/>
</dbReference>
<comment type="caution">
    <text evidence="7">The sequence shown here is derived from an EMBL/GenBank/DDBJ whole genome shotgun (WGS) entry which is preliminary data.</text>
</comment>
<feature type="domain" description="FAD-binding PCMH-type" evidence="6">
    <location>
        <begin position="43"/>
        <end position="222"/>
    </location>
</feature>
<dbReference type="FunFam" id="3.30.70.2740:FF:000001">
    <property type="entry name" value="D-lactate dehydrogenase mitochondrial"/>
    <property type="match status" value="1"/>
</dbReference>
<keyword evidence="3" id="KW-0285">Flavoprotein</keyword>
<dbReference type="InterPro" id="IPR036318">
    <property type="entry name" value="FAD-bd_PCMH-like_sf"/>
</dbReference>
<gene>
    <name evidence="7" type="ORF">ASZ90_000372</name>
</gene>
<dbReference type="GO" id="GO:0071949">
    <property type="term" value="F:FAD binding"/>
    <property type="evidence" value="ECO:0007669"/>
    <property type="project" value="InterPro"/>
</dbReference>
<dbReference type="FunFam" id="1.10.45.10:FF:000001">
    <property type="entry name" value="D-lactate dehydrogenase mitochondrial"/>
    <property type="match status" value="1"/>
</dbReference>
<keyword evidence="5" id="KW-0560">Oxidoreductase</keyword>
<dbReference type="InterPro" id="IPR004113">
    <property type="entry name" value="FAD-bd_oxidored_4_C"/>
</dbReference>
<dbReference type="Pfam" id="PF02913">
    <property type="entry name" value="FAD-oxidase_C"/>
    <property type="match status" value="1"/>
</dbReference>
<dbReference type="PROSITE" id="PS51387">
    <property type="entry name" value="FAD_PCMH"/>
    <property type="match status" value="1"/>
</dbReference>
<keyword evidence="4" id="KW-0274">FAD</keyword>
<dbReference type="Gene3D" id="3.30.465.10">
    <property type="match status" value="1"/>
</dbReference>
<dbReference type="InterPro" id="IPR016166">
    <property type="entry name" value="FAD-bd_PCMH"/>
</dbReference>
<evidence type="ECO:0000256" key="5">
    <source>
        <dbReference type="ARBA" id="ARBA00023002"/>
    </source>
</evidence>
<dbReference type="AlphaFoldDB" id="A0A0W8G9M3"/>
<evidence type="ECO:0000259" key="6">
    <source>
        <dbReference type="PROSITE" id="PS51387"/>
    </source>
</evidence>
<name>A0A0W8G9M3_9ZZZZ</name>
<proteinExistence type="inferred from homology"/>
<accession>A0A0W8G9M3</accession>
<dbReference type="InterPro" id="IPR016171">
    <property type="entry name" value="Vanillyl_alc_oxidase_C-sub2"/>
</dbReference>
<comment type="similarity">
    <text evidence="2">Belongs to the FAD-binding oxidoreductase/transferase type 4 family.</text>
</comment>
<evidence type="ECO:0000313" key="7">
    <source>
        <dbReference type="EMBL" id="KUG29730.1"/>
    </source>
</evidence>
<evidence type="ECO:0000256" key="2">
    <source>
        <dbReference type="ARBA" id="ARBA00008000"/>
    </source>
</evidence>
<organism evidence="7">
    <name type="scientific">hydrocarbon metagenome</name>
    <dbReference type="NCBI Taxonomy" id="938273"/>
    <lineage>
        <taxon>unclassified sequences</taxon>
        <taxon>metagenomes</taxon>
        <taxon>ecological metagenomes</taxon>
    </lineage>
</organism>
<reference evidence="7" key="1">
    <citation type="journal article" date="2015" name="Proc. Natl. Acad. Sci. U.S.A.">
        <title>Networks of energetic and metabolic interactions define dynamics in microbial communities.</title>
        <authorList>
            <person name="Embree M."/>
            <person name="Liu J.K."/>
            <person name="Al-Bassam M.M."/>
            <person name="Zengler K."/>
        </authorList>
    </citation>
    <scope>NUCLEOTIDE SEQUENCE</scope>
</reference>
<dbReference type="PANTHER" id="PTHR42934">
    <property type="entry name" value="GLYCOLATE OXIDASE SUBUNIT GLCD"/>
    <property type="match status" value="1"/>
</dbReference>
<dbReference type="Pfam" id="PF01565">
    <property type="entry name" value="FAD_binding_4"/>
    <property type="match status" value="1"/>
</dbReference>
<evidence type="ECO:0000256" key="3">
    <source>
        <dbReference type="ARBA" id="ARBA00022630"/>
    </source>
</evidence>
<evidence type="ECO:0000256" key="4">
    <source>
        <dbReference type="ARBA" id="ARBA00022827"/>
    </source>
</evidence>
<dbReference type="InterPro" id="IPR051914">
    <property type="entry name" value="FAD-linked_OxidoTrans_Type4"/>
</dbReference>
<sequence length="464" mass="49030">MSPDAPAPLPPAARRFLTGLFPGDAAVFSPEETCVFGTDASRRHALPAAVVRPETEEQVRELLRFAHAERLPIHCRGRGTNTVGDCVPAPSGIVISTARFAEILEIAEDDFVAVCRPGLVTGDLQAALAEKRLFYPPDPASVRFSTLGGNVATCAGGMRALKYGVTRDFVLGIRAILPGGEAIDTGGRTHKNVTGLDLTRLLVGSEGTLAFFSEITVKLLPLPEATATALCAHADADAALAAAGDIFRAGMLPAAMEFVDRTCLAAVAACRPLPWGEQAGAALLVRLDGSEGALAADLARLEGIFAGRGPLFVRTAREKAEQETLWEVRTTLNQASFRVAPDKISDDVTVPRGAIRAAVARIQDVAAQERLPILVFGHVGDGNLHVNIMHHAADPDERGRALAAREEILGLTLALGGTLSGEHGVGLSKLPFLDRQIGPGERGLMRRIKAVFDPHGIMNPGKAY</sequence>
<evidence type="ECO:0000256" key="1">
    <source>
        <dbReference type="ARBA" id="ARBA00001974"/>
    </source>
</evidence>
<dbReference type="Gene3D" id="1.10.45.10">
    <property type="entry name" value="Vanillyl-alcohol Oxidase, Chain A, domain 4"/>
    <property type="match status" value="1"/>
</dbReference>
<dbReference type="SUPFAM" id="SSF56176">
    <property type="entry name" value="FAD-binding/transporter-associated domain-like"/>
    <property type="match status" value="1"/>
</dbReference>
<dbReference type="InterPro" id="IPR016164">
    <property type="entry name" value="FAD-linked_Oxase-like_C"/>
</dbReference>